<reference evidence="2 3" key="1">
    <citation type="submission" date="2022-10" db="EMBL/GenBank/DDBJ databases">
        <title>Comparative genomics and taxonomic characterization of three novel marine species of genus Reichenbachiella exhibiting antioxidant and polysaccharide degradation activities.</title>
        <authorList>
            <person name="Muhammad N."/>
            <person name="Lee Y.-J."/>
            <person name="Ko J."/>
            <person name="Kim S.-G."/>
        </authorList>
    </citation>
    <scope>NUCLEOTIDE SEQUENCE [LARGE SCALE GENOMIC DNA]</scope>
    <source>
        <strain evidence="2 3">ABR2-5</strain>
    </source>
</reference>
<evidence type="ECO:0000256" key="1">
    <source>
        <dbReference type="SAM" id="Phobius"/>
    </source>
</evidence>
<name>A0ABT3D1N0_9BACT</name>
<dbReference type="RefSeq" id="WP_264140274.1">
    <property type="nucleotide sequence ID" value="NZ_JAOYOD010000001.1"/>
</dbReference>
<gene>
    <name evidence="2" type="ORF">N7U62_21990</name>
</gene>
<evidence type="ECO:0000313" key="2">
    <source>
        <dbReference type="EMBL" id="MCV9389353.1"/>
    </source>
</evidence>
<evidence type="ECO:0000313" key="3">
    <source>
        <dbReference type="Proteomes" id="UP001300692"/>
    </source>
</evidence>
<organism evidence="2 3">
    <name type="scientific">Reichenbachiella ulvae</name>
    <dbReference type="NCBI Taxonomy" id="2980104"/>
    <lineage>
        <taxon>Bacteria</taxon>
        <taxon>Pseudomonadati</taxon>
        <taxon>Bacteroidota</taxon>
        <taxon>Cytophagia</taxon>
        <taxon>Cytophagales</taxon>
        <taxon>Reichenbachiellaceae</taxon>
        <taxon>Reichenbachiella</taxon>
    </lineage>
</organism>
<protein>
    <submittedName>
        <fullName evidence="2">Uncharacterized protein</fullName>
    </submittedName>
</protein>
<sequence length="74" mass="8185">MSSGWKWNDKRVLIILLGVIAAVIIGYSSNASDLSVERGWVKANHASIGQVELPRLISLTDISRGVQTYFKLNQ</sequence>
<feature type="transmembrane region" description="Helical" evidence="1">
    <location>
        <begin position="12"/>
        <end position="29"/>
    </location>
</feature>
<keyword evidence="1" id="KW-0812">Transmembrane</keyword>
<dbReference type="Proteomes" id="UP001300692">
    <property type="component" value="Unassembled WGS sequence"/>
</dbReference>
<proteinExistence type="predicted"/>
<dbReference type="EMBL" id="JAOYOD010000001">
    <property type="protein sequence ID" value="MCV9389353.1"/>
    <property type="molecule type" value="Genomic_DNA"/>
</dbReference>
<keyword evidence="1" id="KW-0472">Membrane</keyword>
<accession>A0ABT3D1N0</accession>
<comment type="caution">
    <text evidence="2">The sequence shown here is derived from an EMBL/GenBank/DDBJ whole genome shotgun (WGS) entry which is preliminary data.</text>
</comment>
<keyword evidence="3" id="KW-1185">Reference proteome</keyword>
<keyword evidence="1" id="KW-1133">Transmembrane helix</keyword>